<dbReference type="InterPro" id="IPR013785">
    <property type="entry name" value="Aldolase_TIM"/>
</dbReference>
<sequence>MRRLLCAVGVIAAVSGCSYHPTDVIIAAPPQLPPPMGWNSWNSGIEINDQSIRETIDAMVSSGMRDAGYSYVNLDAGWAAPERNSSGELMPDARRFPLGLKPLVDYAHERGLRFGLYSSPFNQTCGQGVGTASLGHETQDAATFAEWGIDFLKYDWCSDDSNHDEQVAVFRAMGAALKKSDRRIVYSINPNSSDDTTAGNRFDWSGVADVVRTSGDLVPLWRYVFSPPGPPGEATPFAAGMFNGVPDQFAEAAAGIARPGYRSDPDMLVVGVTWSDFFLNHRDLVRHSAQTQSTSARQRAMFAPMLAMPAQTVQWMATTPPSLTEDEQRSHFSLWAMLGAPLLAGNDLRSMSPATLSILNNREVIAIDQDPLMAKAHQISDDGRIWAKPLLDSSVAVALFNTSSTAADIATTATAVGLPAAPCYDQRELWEGRTTTGSTGDIIAESLAPHAVRLLRVSAADICSH</sequence>
<evidence type="ECO:0000256" key="5">
    <source>
        <dbReference type="RuleBase" id="RU361168"/>
    </source>
</evidence>
<dbReference type="GO" id="GO:0016787">
    <property type="term" value="F:hydrolase activity"/>
    <property type="evidence" value="ECO:0007669"/>
    <property type="project" value="UniProtKB-KW"/>
</dbReference>
<keyword evidence="4 5" id="KW-0326">Glycosidase</keyword>
<comment type="similarity">
    <text evidence="1 5">Belongs to the glycosyl hydrolase 27 family.</text>
</comment>
<dbReference type="InterPro" id="IPR013780">
    <property type="entry name" value="Glyco_hydro_b"/>
</dbReference>
<proteinExistence type="inferred from homology"/>
<accession>A0ABT3CEM1</accession>
<keyword evidence="8" id="KW-1185">Reference proteome</keyword>
<comment type="catalytic activity">
    <reaction evidence="5">
        <text>Hydrolysis of terminal, non-reducing alpha-D-galactose residues in alpha-D-galactosides, including galactose oligosaccharides, galactomannans and galactolipids.</text>
        <dbReference type="EC" id="3.2.1.22"/>
    </reaction>
</comment>
<evidence type="ECO:0000313" key="8">
    <source>
        <dbReference type="Proteomes" id="UP001526201"/>
    </source>
</evidence>
<evidence type="ECO:0000256" key="3">
    <source>
        <dbReference type="ARBA" id="ARBA00022801"/>
    </source>
</evidence>
<keyword evidence="2" id="KW-0732">Signal</keyword>
<dbReference type="PROSITE" id="PS51257">
    <property type="entry name" value="PROKAR_LIPOPROTEIN"/>
    <property type="match status" value="1"/>
</dbReference>
<dbReference type="PANTHER" id="PTHR11452:SF75">
    <property type="entry name" value="ALPHA-GALACTOSIDASE MEL1"/>
    <property type="match status" value="1"/>
</dbReference>
<dbReference type="SUPFAM" id="SSF51011">
    <property type="entry name" value="Glycosyl hydrolase domain"/>
    <property type="match status" value="1"/>
</dbReference>
<dbReference type="Gene3D" id="3.20.20.70">
    <property type="entry name" value="Aldolase class I"/>
    <property type="match status" value="1"/>
</dbReference>
<dbReference type="Pfam" id="PF17801">
    <property type="entry name" value="Melibiase_C"/>
    <property type="match status" value="1"/>
</dbReference>
<dbReference type="Gene3D" id="2.60.40.1180">
    <property type="entry name" value="Golgi alpha-mannosidase II"/>
    <property type="match status" value="1"/>
</dbReference>
<dbReference type="PRINTS" id="PR00740">
    <property type="entry name" value="GLHYDRLASE27"/>
</dbReference>
<dbReference type="InterPro" id="IPR002241">
    <property type="entry name" value="Glyco_hydro_27"/>
</dbReference>
<dbReference type="InterPro" id="IPR041233">
    <property type="entry name" value="Melibiase_C"/>
</dbReference>
<gene>
    <name evidence="7" type="ORF">H7J73_17660</name>
</gene>
<dbReference type="EMBL" id="JACKTY010000030">
    <property type="protein sequence ID" value="MCV7227847.1"/>
    <property type="molecule type" value="Genomic_DNA"/>
</dbReference>
<evidence type="ECO:0000256" key="2">
    <source>
        <dbReference type="ARBA" id="ARBA00022729"/>
    </source>
</evidence>
<dbReference type="Proteomes" id="UP001526201">
    <property type="component" value="Unassembled WGS sequence"/>
</dbReference>
<evidence type="ECO:0000256" key="1">
    <source>
        <dbReference type="ARBA" id="ARBA00009743"/>
    </source>
</evidence>
<name>A0ABT3CEM1_9MYCO</name>
<dbReference type="InterPro" id="IPR017853">
    <property type="entry name" value="GH"/>
</dbReference>
<dbReference type="EC" id="3.2.1.22" evidence="5"/>
<comment type="caution">
    <text evidence="7">The sequence shown here is derived from an EMBL/GenBank/DDBJ whole genome shotgun (WGS) entry which is preliminary data.</text>
</comment>
<dbReference type="Pfam" id="PF16499">
    <property type="entry name" value="Melibiase_2"/>
    <property type="match status" value="2"/>
</dbReference>
<dbReference type="PANTHER" id="PTHR11452">
    <property type="entry name" value="ALPHA-GALACTOSIDASE/ALPHA-N-ACETYLGALACTOSAMINIDASE"/>
    <property type="match status" value="1"/>
</dbReference>
<protein>
    <recommendedName>
        <fullName evidence="5">Alpha-galactosidase</fullName>
        <ecNumber evidence="5">3.2.1.22</ecNumber>
    </recommendedName>
    <alternativeName>
        <fullName evidence="5">Melibiase</fullName>
    </alternativeName>
</protein>
<dbReference type="SUPFAM" id="SSF51445">
    <property type="entry name" value="(Trans)glycosidases"/>
    <property type="match status" value="1"/>
</dbReference>
<evidence type="ECO:0000256" key="4">
    <source>
        <dbReference type="ARBA" id="ARBA00023295"/>
    </source>
</evidence>
<keyword evidence="3 5" id="KW-0378">Hydrolase</keyword>
<keyword evidence="5" id="KW-1015">Disulfide bond</keyword>
<organism evidence="7 8">
    <name type="scientific">Mycolicibacterium komossense</name>
    <dbReference type="NCBI Taxonomy" id="1779"/>
    <lineage>
        <taxon>Bacteria</taxon>
        <taxon>Bacillati</taxon>
        <taxon>Actinomycetota</taxon>
        <taxon>Actinomycetes</taxon>
        <taxon>Mycobacteriales</taxon>
        <taxon>Mycobacteriaceae</taxon>
        <taxon>Mycolicibacterium</taxon>
    </lineage>
</organism>
<evidence type="ECO:0000313" key="7">
    <source>
        <dbReference type="EMBL" id="MCV7227847.1"/>
    </source>
</evidence>
<dbReference type="CDD" id="cd14792">
    <property type="entry name" value="GH27"/>
    <property type="match status" value="1"/>
</dbReference>
<reference evidence="7 8" key="1">
    <citation type="journal article" date="2022" name="BMC Genomics">
        <title>Comparative genome analysis of mycobacteria focusing on tRNA and non-coding RNA.</title>
        <authorList>
            <person name="Behra P.R.K."/>
            <person name="Pettersson B.M.F."/>
            <person name="Ramesh M."/>
            <person name="Das S."/>
            <person name="Dasgupta S."/>
            <person name="Kirsebom L.A."/>
        </authorList>
    </citation>
    <scope>NUCLEOTIDE SEQUENCE [LARGE SCALE GENOMIC DNA]</scope>
    <source>
        <strain evidence="7 8">DSM 44078</strain>
    </source>
</reference>
<feature type="domain" description="Alpha galactosidase C-terminal" evidence="6">
    <location>
        <begin position="382"/>
        <end position="457"/>
    </location>
</feature>
<evidence type="ECO:0000259" key="6">
    <source>
        <dbReference type="Pfam" id="PF17801"/>
    </source>
</evidence>